<evidence type="ECO:0000259" key="2">
    <source>
        <dbReference type="Pfam" id="PF01471"/>
    </source>
</evidence>
<feature type="domain" description="Peptidoglycan binding-like" evidence="2">
    <location>
        <begin position="104"/>
        <end position="153"/>
    </location>
</feature>
<reference evidence="3 4" key="2">
    <citation type="submission" date="2020-03" db="EMBL/GenBank/DDBJ databases">
        <authorList>
            <person name="Ichikawa N."/>
            <person name="Kimura A."/>
            <person name="Kitahashi Y."/>
            <person name="Uohara A."/>
        </authorList>
    </citation>
    <scope>NUCLEOTIDE SEQUENCE [LARGE SCALE GENOMIC DNA]</scope>
    <source>
        <strain evidence="3 4">NBRC 108639</strain>
    </source>
</reference>
<dbReference type="Proteomes" id="UP000482800">
    <property type="component" value="Unassembled WGS sequence"/>
</dbReference>
<evidence type="ECO:0000256" key="1">
    <source>
        <dbReference type="SAM" id="MobiDB-lite"/>
    </source>
</evidence>
<feature type="region of interest" description="Disordered" evidence="1">
    <location>
        <begin position="185"/>
        <end position="206"/>
    </location>
</feature>
<protein>
    <recommendedName>
        <fullName evidence="2">Peptidoglycan binding-like domain-containing protein</fullName>
    </recommendedName>
</protein>
<dbReference type="InterPro" id="IPR036365">
    <property type="entry name" value="PGBD-like_sf"/>
</dbReference>
<gene>
    <name evidence="3" type="ORF">Phou_057160</name>
</gene>
<accession>A0A6V8KHR5</accession>
<dbReference type="SUPFAM" id="SSF47090">
    <property type="entry name" value="PGBD-like"/>
    <property type="match status" value="2"/>
</dbReference>
<name>A0A6V8KHR5_9ACTN</name>
<dbReference type="InterPro" id="IPR036366">
    <property type="entry name" value="PGBDSf"/>
</dbReference>
<proteinExistence type="predicted"/>
<sequence>MVVREAEMADSGVEAQGRLLHGASSGPEVQAVQRTLQALGHDPGEIDGVYGPDTAAAVRRYQTARRLRVDGLVGPATWQRLSTETGSATRGSRLRKTLVGPIEGADVRQAQERLRMAGFDPGRTDGVYGPDTAAAVRAFQHIHGLTVDGLLGPSPAGRCSPASCGCPTRWPACCAPPRRRWRRPRLSGASSAGIRSTVAAASGRTW</sequence>
<keyword evidence="4" id="KW-1185">Reference proteome</keyword>
<evidence type="ECO:0000313" key="3">
    <source>
        <dbReference type="EMBL" id="GFJ81536.1"/>
    </source>
</evidence>
<dbReference type="InterPro" id="IPR002477">
    <property type="entry name" value="Peptidoglycan-bd-like"/>
</dbReference>
<organism evidence="3 4">
    <name type="scientific">Phytohabitans houttuyneae</name>
    <dbReference type="NCBI Taxonomy" id="1076126"/>
    <lineage>
        <taxon>Bacteria</taxon>
        <taxon>Bacillati</taxon>
        <taxon>Actinomycetota</taxon>
        <taxon>Actinomycetes</taxon>
        <taxon>Micromonosporales</taxon>
        <taxon>Micromonosporaceae</taxon>
    </lineage>
</organism>
<dbReference type="EMBL" id="BLPF01000002">
    <property type="protein sequence ID" value="GFJ81536.1"/>
    <property type="molecule type" value="Genomic_DNA"/>
</dbReference>
<dbReference type="AlphaFoldDB" id="A0A6V8KHR5"/>
<reference evidence="3 4" key="1">
    <citation type="submission" date="2020-03" db="EMBL/GenBank/DDBJ databases">
        <title>Whole genome shotgun sequence of Phytohabitans houttuyneae NBRC 108639.</title>
        <authorList>
            <person name="Komaki H."/>
            <person name="Tamura T."/>
        </authorList>
    </citation>
    <scope>NUCLEOTIDE SEQUENCE [LARGE SCALE GENOMIC DNA]</scope>
    <source>
        <strain evidence="3 4">NBRC 108639</strain>
    </source>
</reference>
<comment type="caution">
    <text evidence="3">The sequence shown here is derived from an EMBL/GenBank/DDBJ whole genome shotgun (WGS) entry which is preliminary data.</text>
</comment>
<dbReference type="Gene3D" id="1.10.101.10">
    <property type="entry name" value="PGBD-like superfamily/PGBD"/>
    <property type="match status" value="2"/>
</dbReference>
<feature type="domain" description="Peptidoglycan binding-like" evidence="2">
    <location>
        <begin position="25"/>
        <end position="81"/>
    </location>
</feature>
<evidence type="ECO:0000313" key="4">
    <source>
        <dbReference type="Proteomes" id="UP000482800"/>
    </source>
</evidence>
<dbReference type="Pfam" id="PF01471">
    <property type="entry name" value="PG_binding_1"/>
    <property type="match status" value="2"/>
</dbReference>